<dbReference type="EMBL" id="CM056809">
    <property type="protein sequence ID" value="KAJ8650514.1"/>
    <property type="molecule type" value="Genomic_DNA"/>
</dbReference>
<name>A0ACC2MXW8_PERAE</name>
<organism evidence="1 2">
    <name type="scientific">Persea americana</name>
    <name type="common">Avocado</name>
    <dbReference type="NCBI Taxonomy" id="3435"/>
    <lineage>
        <taxon>Eukaryota</taxon>
        <taxon>Viridiplantae</taxon>
        <taxon>Streptophyta</taxon>
        <taxon>Embryophyta</taxon>
        <taxon>Tracheophyta</taxon>
        <taxon>Spermatophyta</taxon>
        <taxon>Magnoliopsida</taxon>
        <taxon>Magnoliidae</taxon>
        <taxon>Laurales</taxon>
        <taxon>Lauraceae</taxon>
        <taxon>Persea</taxon>
    </lineage>
</organism>
<dbReference type="Proteomes" id="UP001234297">
    <property type="component" value="Chromosome 1"/>
</dbReference>
<sequence length="152" mass="16373">MEAIIKKDFKTASVCTTSSESRTTKPESIHRRSKSISELSNNKTEVFNRSKPICKSENNKMGGVTKNGSKTTTMGAASLESRTTKPEAVHKSTSRTISSSAKEAINRLLRGSWKASNKQHRESVRGGKSCGVRLGKDGVISSNEGKDLAISG</sequence>
<evidence type="ECO:0000313" key="2">
    <source>
        <dbReference type="Proteomes" id="UP001234297"/>
    </source>
</evidence>
<evidence type="ECO:0000313" key="1">
    <source>
        <dbReference type="EMBL" id="KAJ8650514.1"/>
    </source>
</evidence>
<gene>
    <name evidence="1" type="ORF">MRB53_003537</name>
</gene>
<proteinExistence type="predicted"/>
<accession>A0ACC2MXW8</accession>
<keyword evidence="2" id="KW-1185">Reference proteome</keyword>
<comment type="caution">
    <text evidence="1">The sequence shown here is derived from an EMBL/GenBank/DDBJ whole genome shotgun (WGS) entry which is preliminary data.</text>
</comment>
<reference evidence="1 2" key="1">
    <citation type="journal article" date="2022" name="Hortic Res">
        <title>A haplotype resolved chromosomal level avocado genome allows analysis of novel avocado genes.</title>
        <authorList>
            <person name="Nath O."/>
            <person name="Fletcher S.J."/>
            <person name="Hayward A."/>
            <person name="Shaw L.M."/>
            <person name="Masouleh A.K."/>
            <person name="Furtado A."/>
            <person name="Henry R.J."/>
            <person name="Mitter N."/>
        </authorList>
    </citation>
    <scope>NUCLEOTIDE SEQUENCE [LARGE SCALE GENOMIC DNA]</scope>
    <source>
        <strain evidence="2">cv. Hass</strain>
    </source>
</reference>
<protein>
    <submittedName>
        <fullName evidence="1">Uncharacterized protein</fullName>
    </submittedName>
</protein>